<reference evidence="1 2" key="1">
    <citation type="submission" date="2018-12" db="EMBL/GenBank/DDBJ databases">
        <title>Genome Sequence of Candidatus Viridilinea halotolerans isolated from saline sulfide-rich spring.</title>
        <authorList>
            <person name="Grouzdev D.S."/>
            <person name="Burganskaya E.I."/>
            <person name="Krutkina M.S."/>
            <person name="Sukhacheva M.V."/>
            <person name="Gorlenko V.M."/>
        </authorList>
    </citation>
    <scope>NUCLEOTIDE SEQUENCE [LARGE SCALE GENOMIC DNA]</scope>
    <source>
        <strain evidence="1">Chok-6</strain>
    </source>
</reference>
<organism evidence="1 2">
    <name type="scientific">Candidatus Viridilinea halotolerans</name>
    <dbReference type="NCBI Taxonomy" id="2491704"/>
    <lineage>
        <taxon>Bacteria</taxon>
        <taxon>Bacillati</taxon>
        <taxon>Chloroflexota</taxon>
        <taxon>Chloroflexia</taxon>
        <taxon>Chloroflexales</taxon>
        <taxon>Chloroflexineae</taxon>
        <taxon>Oscillochloridaceae</taxon>
        <taxon>Candidatus Viridilinea</taxon>
    </lineage>
</organism>
<dbReference type="AlphaFoldDB" id="A0A426TZC8"/>
<protein>
    <submittedName>
        <fullName evidence="1">Uncharacterized protein</fullName>
    </submittedName>
</protein>
<comment type="caution">
    <text evidence="1">The sequence shown here is derived from an EMBL/GenBank/DDBJ whole genome shotgun (WGS) entry which is preliminary data.</text>
</comment>
<sequence length="164" mass="18212">MSTTPRRWPNEVETEREGAMRFADEATQILQRAQTTLDGARAKVGGNQSLALVLITDTERYLSDALARTERVRRFLAIAKGKPINGRWPQVATRQRDEAEENLERAIGNLDEAEAGIRPLRDKIAKNPALCEAIIADLALLLSRAVTRIERVVRLLTEGGLGRA</sequence>
<dbReference type="EMBL" id="RSAS01000435">
    <property type="protein sequence ID" value="RRR71669.1"/>
    <property type="molecule type" value="Genomic_DNA"/>
</dbReference>
<evidence type="ECO:0000313" key="1">
    <source>
        <dbReference type="EMBL" id="RRR71669.1"/>
    </source>
</evidence>
<dbReference type="Proteomes" id="UP000280307">
    <property type="component" value="Unassembled WGS sequence"/>
</dbReference>
<gene>
    <name evidence="1" type="ORF">EI684_11230</name>
</gene>
<evidence type="ECO:0000313" key="2">
    <source>
        <dbReference type="Proteomes" id="UP000280307"/>
    </source>
</evidence>
<proteinExistence type="predicted"/>
<name>A0A426TZC8_9CHLR</name>
<accession>A0A426TZC8</accession>